<dbReference type="PANTHER" id="PTHR11927">
    <property type="entry name" value="GALACTOSIDE 2-L-FUCOSYLTRANSFERASE"/>
    <property type="match status" value="1"/>
</dbReference>
<gene>
    <name evidence="3" type="ORF">FHK98_03450</name>
</gene>
<sequence>MKKTVVLLKGGLGNQMFQYAFARSISLENSSELVIDNWSGFTFDYKYHRQYELGTFSIVGRPANLTEKFPFWFYELKSKFFPRLPKVFQQQFYGLLINEVGGEYIPEIEETKISQNCWLNGYWQSPLYFQKHSDSIARELMPPEPMEKHFLELGKLLRETESVALGIRLYEESKNPGSHSSSGELKSHFEINQAILKLRELCNGAKFFVFCTHRSPLLQELALPENTIFVTHDDGYVGSMERMWLLTQCKHHIFTNSTFYWWGAWLSQKFYIQGSQIVFAADNFINSDAIPKHWNLF</sequence>
<dbReference type="GO" id="GO:0016020">
    <property type="term" value="C:membrane"/>
    <property type="evidence" value="ECO:0007669"/>
    <property type="project" value="InterPro"/>
</dbReference>
<dbReference type="GO" id="GO:0008107">
    <property type="term" value="F:galactoside 2-alpha-L-fucosyltransferase activity"/>
    <property type="evidence" value="ECO:0007669"/>
    <property type="project" value="InterPro"/>
</dbReference>
<dbReference type="Proteomes" id="UP000538075">
    <property type="component" value="Unassembled WGS sequence"/>
</dbReference>
<reference evidence="3 4" key="1">
    <citation type="journal article" date="2020" name="J. Appl. Phycol.">
        <title>Morphological changes and genome evolution in Raphidiopsis raciborskii CS-506 after 23 years in culture.</title>
        <authorList>
            <person name="Willis A."/>
            <person name="Bent S.J."/>
            <person name="Jameson I.D."/>
        </authorList>
    </citation>
    <scope>NUCLEOTIDE SEQUENCE [LARGE SCALE GENOMIC DNA]</scope>
    <source>
        <strain evidence="3 4">CS-506_A</strain>
    </source>
</reference>
<name>A0A838WJX2_9CYAN</name>
<dbReference type="AlphaFoldDB" id="A0A838WJX2"/>
<evidence type="ECO:0000313" key="4">
    <source>
        <dbReference type="Proteomes" id="UP000538075"/>
    </source>
</evidence>
<keyword evidence="2 3" id="KW-0808">Transferase</keyword>
<dbReference type="InterPro" id="IPR002516">
    <property type="entry name" value="Glyco_trans_11"/>
</dbReference>
<evidence type="ECO:0000256" key="2">
    <source>
        <dbReference type="ARBA" id="ARBA00022679"/>
    </source>
</evidence>
<dbReference type="GO" id="GO:0005975">
    <property type="term" value="P:carbohydrate metabolic process"/>
    <property type="evidence" value="ECO:0007669"/>
    <property type="project" value="InterPro"/>
</dbReference>
<dbReference type="Pfam" id="PF01531">
    <property type="entry name" value="Glyco_transf_11"/>
    <property type="match status" value="1"/>
</dbReference>
<proteinExistence type="predicted"/>
<dbReference type="CDD" id="cd11301">
    <property type="entry name" value="Fut1_Fut2_like"/>
    <property type="match status" value="1"/>
</dbReference>
<dbReference type="EMBL" id="VDFG01000246">
    <property type="protein sequence ID" value="MBA4464917.1"/>
    <property type="molecule type" value="Genomic_DNA"/>
</dbReference>
<accession>A0A838WJX2</accession>
<keyword evidence="1 3" id="KW-0328">Glycosyltransferase</keyword>
<evidence type="ECO:0000256" key="1">
    <source>
        <dbReference type="ARBA" id="ARBA00022676"/>
    </source>
</evidence>
<dbReference type="PANTHER" id="PTHR11927:SF9">
    <property type="entry name" value="L-FUCOSYLTRANSFERASE"/>
    <property type="match status" value="1"/>
</dbReference>
<evidence type="ECO:0000313" key="3">
    <source>
        <dbReference type="EMBL" id="MBA4464917.1"/>
    </source>
</evidence>
<organism evidence="3 4">
    <name type="scientific">Cylindrospermopsis raciborskii CS-506_A</name>
    <dbReference type="NCBI Taxonomy" id="2585140"/>
    <lineage>
        <taxon>Bacteria</taxon>
        <taxon>Bacillati</taxon>
        <taxon>Cyanobacteriota</taxon>
        <taxon>Cyanophyceae</taxon>
        <taxon>Nostocales</taxon>
        <taxon>Aphanizomenonaceae</taxon>
        <taxon>Cylindrospermopsis</taxon>
    </lineage>
</organism>
<comment type="caution">
    <text evidence="3">The sequence shown here is derived from an EMBL/GenBank/DDBJ whole genome shotgun (WGS) entry which is preliminary data.</text>
</comment>
<protein>
    <submittedName>
        <fullName evidence="3">Alpha-1,2-fucosyltransferase</fullName>
    </submittedName>
</protein>